<feature type="region of interest" description="Disordered" evidence="7">
    <location>
        <begin position="339"/>
        <end position="359"/>
    </location>
</feature>
<dbReference type="EMBL" id="KN882064">
    <property type="protein sequence ID" value="KIY44890.1"/>
    <property type="molecule type" value="Genomic_DNA"/>
</dbReference>
<dbReference type="SMART" id="SM00213">
    <property type="entry name" value="UBQ"/>
    <property type="match status" value="1"/>
</dbReference>
<proteinExistence type="inferred from homology"/>
<dbReference type="Gene3D" id="3.10.20.90">
    <property type="entry name" value="Phosphatidylinositol 3-kinase Catalytic Subunit, Chain A, domain 1"/>
    <property type="match status" value="1"/>
</dbReference>
<comment type="catalytic activity">
    <reaction evidence="1 6">
        <text>Thiol-dependent hydrolysis of ester, thioester, amide, peptide and isopeptide bonds formed by the C-terminal Gly of ubiquitin (a 76-residue protein attached to proteins as an intracellular targeting signal).</text>
        <dbReference type="EC" id="3.4.19.12"/>
    </reaction>
</comment>
<evidence type="ECO:0000256" key="6">
    <source>
        <dbReference type="RuleBase" id="RU366025"/>
    </source>
</evidence>
<dbReference type="PROSITE" id="PS00972">
    <property type="entry name" value="USP_1"/>
    <property type="match status" value="1"/>
</dbReference>
<organism evidence="10 11">
    <name type="scientific">Fistulina hepatica ATCC 64428</name>
    <dbReference type="NCBI Taxonomy" id="1128425"/>
    <lineage>
        <taxon>Eukaryota</taxon>
        <taxon>Fungi</taxon>
        <taxon>Dikarya</taxon>
        <taxon>Basidiomycota</taxon>
        <taxon>Agaricomycotina</taxon>
        <taxon>Agaricomycetes</taxon>
        <taxon>Agaricomycetidae</taxon>
        <taxon>Agaricales</taxon>
        <taxon>Fistulinaceae</taxon>
        <taxon>Fistulina</taxon>
    </lineage>
</organism>
<dbReference type="GO" id="GO:0061136">
    <property type="term" value="P:regulation of proteasomal protein catabolic process"/>
    <property type="evidence" value="ECO:0007669"/>
    <property type="project" value="TreeGrafter"/>
</dbReference>
<evidence type="ECO:0000259" key="9">
    <source>
        <dbReference type="PROSITE" id="PS50235"/>
    </source>
</evidence>
<keyword evidence="5 6" id="KW-0788">Thiol protease</keyword>
<dbReference type="InterPro" id="IPR018200">
    <property type="entry name" value="USP_CS"/>
</dbReference>
<feature type="domain" description="USP" evidence="9">
    <location>
        <begin position="106"/>
        <end position="464"/>
    </location>
</feature>
<protein>
    <recommendedName>
        <fullName evidence="6">Ubiquitin carboxyl-terminal hydrolase</fullName>
        <ecNumber evidence="6">3.4.19.12</ecNumber>
    </recommendedName>
</protein>
<evidence type="ECO:0000256" key="7">
    <source>
        <dbReference type="SAM" id="MobiDB-lite"/>
    </source>
</evidence>
<evidence type="ECO:0000259" key="8">
    <source>
        <dbReference type="PROSITE" id="PS50053"/>
    </source>
</evidence>
<feature type="domain" description="Ubiquitin-like" evidence="8">
    <location>
        <begin position="2"/>
        <end position="57"/>
    </location>
</feature>
<dbReference type="PANTHER" id="PTHR43982:SF1">
    <property type="entry name" value="UBIQUITIN CARBOXYL-TERMINAL HYDROLASE 14"/>
    <property type="match status" value="1"/>
</dbReference>
<sequence>MSQIPVQVKHAGKSHELTLDTSAPFSAFKEQIYTVTGVPVDRMKIMLKGKGMLKDDTNWSKIAVKPAIVFTVIGAAGELPKPPEKQTVFLEDMDDEELAQVALIPSGLRNLGNTCYMNASLQALRAVPELQEALSFSTGADTFAMALNSLYTELRNTASTVTPMRFLQILREVSYAEEAYSYMLNTLRSVRVPSSNLSVIEQYMKATVRRELKSDEAPAEQPTVAIEEVMKLECHIGRETAYLNQGILNSFTSTLSKLSPTLGREATYTQTSRLTRLPKYLNVHMVRFAWRADIAKKAKVMRQVKFPLVLDALEFVTPELKEKLLPVNRKLTDVERERFERRRTRGRTQQAQGGTSEVELRTAEKTALEALVDPGIKNDLGASESGLFDLVAIVTHKGAAADSGHYMGFVKQSVFRTAEDAKDENDDWFKFDDDKVSVFPKDKIATLSGGGEDSAAYVLLYKSRQLE</sequence>
<dbReference type="GO" id="GO:0070628">
    <property type="term" value="F:proteasome binding"/>
    <property type="evidence" value="ECO:0007669"/>
    <property type="project" value="TreeGrafter"/>
</dbReference>
<dbReference type="InterPro" id="IPR038765">
    <property type="entry name" value="Papain-like_cys_pep_sf"/>
</dbReference>
<dbReference type="Proteomes" id="UP000054144">
    <property type="component" value="Unassembled WGS sequence"/>
</dbReference>
<dbReference type="Gene3D" id="3.90.70.10">
    <property type="entry name" value="Cysteine proteinases"/>
    <property type="match status" value="1"/>
</dbReference>
<keyword evidence="11" id="KW-1185">Reference proteome</keyword>
<dbReference type="InterPro" id="IPR044635">
    <property type="entry name" value="UBP14-like"/>
</dbReference>
<evidence type="ECO:0000256" key="5">
    <source>
        <dbReference type="ARBA" id="ARBA00022807"/>
    </source>
</evidence>
<keyword evidence="3 6" id="KW-0833">Ubl conjugation pathway</keyword>
<accession>A0A0D7A2E3</accession>
<dbReference type="InterPro" id="IPR000626">
    <property type="entry name" value="Ubiquitin-like_dom"/>
</dbReference>
<evidence type="ECO:0000313" key="10">
    <source>
        <dbReference type="EMBL" id="KIY44890.1"/>
    </source>
</evidence>
<keyword evidence="4 6" id="KW-0378">Hydrolase</keyword>
<evidence type="ECO:0000256" key="1">
    <source>
        <dbReference type="ARBA" id="ARBA00000707"/>
    </source>
</evidence>
<dbReference type="PROSITE" id="PS50235">
    <property type="entry name" value="USP_3"/>
    <property type="match status" value="1"/>
</dbReference>
<dbReference type="SUPFAM" id="SSF54001">
    <property type="entry name" value="Cysteine proteinases"/>
    <property type="match status" value="1"/>
</dbReference>
<dbReference type="PANTHER" id="PTHR43982">
    <property type="entry name" value="UBIQUITIN CARBOXYL-TERMINAL HYDROLASE"/>
    <property type="match status" value="1"/>
</dbReference>
<comment type="similarity">
    <text evidence="6">Belongs to the peptidase C19 family.</text>
</comment>
<evidence type="ECO:0000256" key="2">
    <source>
        <dbReference type="ARBA" id="ARBA00022670"/>
    </source>
</evidence>
<dbReference type="GO" id="GO:0016579">
    <property type="term" value="P:protein deubiquitination"/>
    <property type="evidence" value="ECO:0007669"/>
    <property type="project" value="InterPro"/>
</dbReference>
<dbReference type="OrthoDB" id="333239at2759"/>
<dbReference type="EC" id="3.4.19.12" evidence="6"/>
<evidence type="ECO:0000256" key="4">
    <source>
        <dbReference type="ARBA" id="ARBA00022801"/>
    </source>
</evidence>
<dbReference type="Pfam" id="PF00240">
    <property type="entry name" value="ubiquitin"/>
    <property type="match status" value="1"/>
</dbReference>
<keyword evidence="2 6" id="KW-0645">Protease</keyword>
<evidence type="ECO:0000256" key="3">
    <source>
        <dbReference type="ARBA" id="ARBA00022786"/>
    </source>
</evidence>
<dbReference type="InterPro" id="IPR029071">
    <property type="entry name" value="Ubiquitin-like_domsf"/>
</dbReference>
<name>A0A0D7A2E3_9AGAR</name>
<reference evidence="10 11" key="1">
    <citation type="journal article" date="2015" name="Fungal Genet. Biol.">
        <title>Evolution of novel wood decay mechanisms in Agaricales revealed by the genome sequences of Fistulina hepatica and Cylindrobasidium torrendii.</title>
        <authorList>
            <person name="Floudas D."/>
            <person name="Held B.W."/>
            <person name="Riley R."/>
            <person name="Nagy L.G."/>
            <person name="Koehler G."/>
            <person name="Ransdell A.S."/>
            <person name="Younus H."/>
            <person name="Chow J."/>
            <person name="Chiniquy J."/>
            <person name="Lipzen A."/>
            <person name="Tritt A."/>
            <person name="Sun H."/>
            <person name="Haridas S."/>
            <person name="LaButti K."/>
            <person name="Ohm R.A."/>
            <person name="Kues U."/>
            <person name="Blanchette R.A."/>
            <person name="Grigoriev I.V."/>
            <person name="Minto R.E."/>
            <person name="Hibbett D.S."/>
        </authorList>
    </citation>
    <scope>NUCLEOTIDE SEQUENCE [LARGE SCALE GENOMIC DNA]</scope>
    <source>
        <strain evidence="10 11">ATCC 64428</strain>
    </source>
</reference>
<gene>
    <name evidence="10" type="ORF">FISHEDRAFT_67290</name>
</gene>
<dbReference type="AlphaFoldDB" id="A0A0D7A2E3"/>
<dbReference type="PROSITE" id="PS00973">
    <property type="entry name" value="USP_2"/>
    <property type="match status" value="1"/>
</dbReference>
<evidence type="ECO:0000313" key="11">
    <source>
        <dbReference type="Proteomes" id="UP000054144"/>
    </source>
</evidence>
<dbReference type="InterPro" id="IPR001394">
    <property type="entry name" value="Peptidase_C19_UCH"/>
</dbReference>
<dbReference type="SUPFAM" id="SSF54236">
    <property type="entry name" value="Ubiquitin-like"/>
    <property type="match status" value="1"/>
</dbReference>
<dbReference type="GO" id="GO:0043161">
    <property type="term" value="P:proteasome-mediated ubiquitin-dependent protein catabolic process"/>
    <property type="evidence" value="ECO:0007669"/>
    <property type="project" value="InterPro"/>
</dbReference>
<dbReference type="Pfam" id="PF00443">
    <property type="entry name" value="UCH"/>
    <property type="match status" value="1"/>
</dbReference>
<dbReference type="PROSITE" id="PS50053">
    <property type="entry name" value="UBIQUITIN_2"/>
    <property type="match status" value="1"/>
</dbReference>
<dbReference type="GO" id="GO:0004843">
    <property type="term" value="F:cysteine-type deubiquitinase activity"/>
    <property type="evidence" value="ECO:0007669"/>
    <property type="project" value="UniProtKB-UniRule"/>
</dbReference>
<dbReference type="InterPro" id="IPR028889">
    <property type="entry name" value="USP"/>
</dbReference>